<evidence type="ECO:0000313" key="1">
    <source>
        <dbReference type="EMBL" id="SVB09982.1"/>
    </source>
</evidence>
<dbReference type="EMBL" id="UINC01028639">
    <property type="protein sequence ID" value="SVB09982.1"/>
    <property type="molecule type" value="Genomic_DNA"/>
</dbReference>
<gene>
    <name evidence="1" type="ORF">METZ01_LOCUS162836</name>
</gene>
<name>A0A382B9K6_9ZZZZ</name>
<proteinExistence type="predicted"/>
<accession>A0A382B9K6</accession>
<protein>
    <submittedName>
        <fullName evidence="1">Uncharacterized protein</fullName>
    </submittedName>
</protein>
<feature type="non-terminal residue" evidence="1">
    <location>
        <position position="1"/>
    </location>
</feature>
<organism evidence="1">
    <name type="scientific">marine metagenome</name>
    <dbReference type="NCBI Taxonomy" id="408172"/>
    <lineage>
        <taxon>unclassified sequences</taxon>
        <taxon>metagenomes</taxon>
        <taxon>ecological metagenomes</taxon>
    </lineage>
</organism>
<sequence>ISSFWYPGAGNDWSKIKPMADSGKPLYFLANNNQSTPFWYTIEVSAQANADVVKSIIYWQIHRALAEGARGVLFYSWGYASATARTDVYNVIKDLTTDTTMDVVLD</sequence>
<reference evidence="1" key="1">
    <citation type="submission" date="2018-05" db="EMBL/GenBank/DDBJ databases">
        <authorList>
            <person name="Lanie J.A."/>
            <person name="Ng W.-L."/>
            <person name="Kazmierczak K.M."/>
            <person name="Andrzejewski T.M."/>
            <person name="Davidsen T.M."/>
            <person name="Wayne K.J."/>
            <person name="Tettelin H."/>
            <person name="Glass J.I."/>
            <person name="Rusch D."/>
            <person name="Podicherti R."/>
            <person name="Tsui H.-C.T."/>
            <person name="Winkler M.E."/>
        </authorList>
    </citation>
    <scope>NUCLEOTIDE SEQUENCE</scope>
</reference>
<dbReference type="AlphaFoldDB" id="A0A382B9K6"/>